<feature type="transmembrane region" description="Helical" evidence="6">
    <location>
        <begin position="227"/>
        <end position="246"/>
    </location>
</feature>
<keyword evidence="5 6" id="KW-0472">Membrane</keyword>
<dbReference type="NCBIfam" id="TIGR03144">
    <property type="entry name" value="cytochr_II_ccsB"/>
    <property type="match status" value="1"/>
</dbReference>
<feature type="transmembrane region" description="Helical" evidence="6">
    <location>
        <begin position="136"/>
        <end position="164"/>
    </location>
</feature>
<evidence type="ECO:0000259" key="7">
    <source>
        <dbReference type="Pfam" id="PF01578"/>
    </source>
</evidence>
<evidence type="ECO:0000313" key="8">
    <source>
        <dbReference type="EMBL" id="AYW16296.1"/>
    </source>
</evidence>
<dbReference type="InterPro" id="IPR045062">
    <property type="entry name" value="Cyt_c_biogenesis_CcsA/CcmC"/>
</dbReference>
<gene>
    <name evidence="6 8" type="primary">ccsA</name>
</gene>
<reference evidence="8" key="1">
    <citation type="journal article" date="2018" name="Genome Biol. Evol.">
        <title>Mobile Elements Shape Plastome Evolution in Ferns.</title>
        <authorList>
            <person name="Robison T.A."/>
            <person name="Grusz A.L."/>
            <person name="Wolf P.G."/>
            <person name="Mower J.P."/>
            <person name="Fauskee B.D."/>
            <person name="Sosa K."/>
            <person name="Schuettpelz E.L."/>
        </authorList>
    </citation>
    <scope>NUCLEOTIDE SEQUENCE</scope>
</reference>
<proteinExistence type="inferred from homology"/>
<comment type="subunit">
    <text evidence="6">May interact with Ccs1.</text>
</comment>
<evidence type="ECO:0000256" key="6">
    <source>
        <dbReference type="HAMAP-Rule" id="MF_01391"/>
    </source>
</evidence>
<evidence type="ECO:0000256" key="2">
    <source>
        <dbReference type="ARBA" id="ARBA00022692"/>
    </source>
</evidence>
<dbReference type="GO" id="GO:0017004">
    <property type="term" value="P:cytochrome complex assembly"/>
    <property type="evidence" value="ECO:0007669"/>
    <property type="project" value="UniProtKB-UniRule"/>
</dbReference>
<evidence type="ECO:0000256" key="3">
    <source>
        <dbReference type="ARBA" id="ARBA00022748"/>
    </source>
</evidence>
<comment type="subcellular location">
    <subcellularLocation>
        <location evidence="1">Membrane</location>
        <topology evidence="1">Multi-pass membrane protein</topology>
    </subcellularLocation>
    <subcellularLocation>
        <location evidence="6">Plastid</location>
        <location evidence="6">Chloroplast thylakoid membrane</location>
        <topology evidence="6">Multi-pass membrane protein</topology>
    </subcellularLocation>
</comment>
<geneLocation type="chloroplast" evidence="8"/>
<evidence type="ECO:0000256" key="4">
    <source>
        <dbReference type="ARBA" id="ARBA00022989"/>
    </source>
</evidence>
<dbReference type="InterPro" id="IPR017562">
    <property type="entry name" value="Cyt_c_biogenesis_CcsA"/>
</dbReference>
<evidence type="ECO:0000256" key="5">
    <source>
        <dbReference type="ARBA" id="ARBA00023136"/>
    </source>
</evidence>
<dbReference type="RefSeq" id="YP_009547693.1">
    <property type="nucleotide sequence ID" value="NC_040176.1"/>
</dbReference>
<keyword evidence="2 6" id="KW-0812">Transmembrane</keyword>
<feature type="transmembrane region" description="Helical" evidence="6">
    <location>
        <begin position="70"/>
        <end position="87"/>
    </location>
</feature>
<organism evidence="8">
    <name type="scientific">Antrophyum semicostatum</name>
    <dbReference type="NCBI Taxonomy" id="1604141"/>
    <lineage>
        <taxon>Eukaryota</taxon>
        <taxon>Viridiplantae</taxon>
        <taxon>Streptophyta</taxon>
        <taxon>Embryophyta</taxon>
        <taxon>Tracheophyta</taxon>
        <taxon>Polypodiopsida</taxon>
        <taxon>Polypodiidae</taxon>
        <taxon>Polypodiales</taxon>
        <taxon>Pteridineae</taxon>
        <taxon>Pteridaceae</taxon>
        <taxon>Vittarioideae</taxon>
        <taxon>Antrophyum</taxon>
    </lineage>
</organism>
<evidence type="ECO:0000256" key="1">
    <source>
        <dbReference type="ARBA" id="ARBA00004141"/>
    </source>
</evidence>
<feature type="domain" description="Cytochrome c assembly protein" evidence="7">
    <location>
        <begin position="67"/>
        <end position="313"/>
    </location>
</feature>
<name>A0A3G5CUC5_9MONI</name>
<dbReference type="EMBL" id="MH173087">
    <property type="protein sequence ID" value="AYW16296.1"/>
    <property type="molecule type" value="Genomic_DNA"/>
</dbReference>
<dbReference type="GeneID" id="38664819"/>
<feature type="transmembrane region" description="Helical" evidence="6">
    <location>
        <begin position="261"/>
        <end position="276"/>
    </location>
</feature>
<dbReference type="PANTHER" id="PTHR30071">
    <property type="entry name" value="HEME EXPORTER PROTEIN C"/>
    <property type="match status" value="1"/>
</dbReference>
<protein>
    <recommendedName>
        <fullName evidence="6">Cytochrome c biogenesis protein CcsA</fullName>
    </recommendedName>
</protein>
<dbReference type="GO" id="GO:0005886">
    <property type="term" value="C:plasma membrane"/>
    <property type="evidence" value="ECO:0007669"/>
    <property type="project" value="TreeGrafter"/>
</dbReference>
<dbReference type="HAMAP" id="MF_01391">
    <property type="entry name" value="CytC_CcsA"/>
    <property type="match status" value="1"/>
</dbReference>
<accession>A0A3G5CUC5</accession>
<keyword evidence="8" id="KW-0934">Plastid</keyword>
<keyword evidence="3 6" id="KW-0201">Cytochrome c-type biogenesis</keyword>
<dbReference type="GO" id="GO:0020037">
    <property type="term" value="F:heme binding"/>
    <property type="evidence" value="ECO:0007669"/>
    <property type="project" value="InterPro"/>
</dbReference>
<comment type="similarity">
    <text evidence="6">Belongs to the CcmF/CycK/Ccl1/NrfE/CcsA family.</text>
</comment>
<keyword evidence="6" id="KW-0793">Thylakoid</keyword>
<feature type="transmembrane region" description="Helical" evidence="6">
    <location>
        <begin position="6"/>
        <end position="26"/>
    </location>
</feature>
<dbReference type="PANTHER" id="PTHR30071:SF1">
    <property type="entry name" value="CYTOCHROME B_B6 PROTEIN-RELATED"/>
    <property type="match status" value="1"/>
</dbReference>
<dbReference type="AlphaFoldDB" id="A0A3G5CUC5"/>
<sequence>MMYTRIEYILVHISLLMLFLVTLLDLIDLFYQKDKLYQFNRNNMKIVFLCTTGFLIIRCFQAGHLPLGNLYESMIFLSWIFSLLYLMSYVRNQNRLTRTVLGPSATFINAFATLSLPDQMQYSTSLVPALQSHWLMMHVSAMLISYATSLCGSLLAIVLLSLFFSELGSYPIKTLGSNWKENIYIFYDTNYQVLNKKIDVKGYFYLLIATVQKCQIINYLDRWTYQLISLGFSFLTIGILSGSVWANEAWGSFWSWDPKETWALVTWLIYAIYLHIKIDERWNGEIPAAAASTGFSLIWICFLGVNLLGIGLHNYGWLT</sequence>
<dbReference type="Pfam" id="PF01578">
    <property type="entry name" value="Cytochrom_C_asm"/>
    <property type="match status" value="1"/>
</dbReference>
<feature type="transmembrane region" description="Helical" evidence="6">
    <location>
        <begin position="99"/>
        <end position="116"/>
    </location>
</feature>
<keyword evidence="4 6" id="KW-1133">Transmembrane helix</keyword>
<feature type="transmembrane region" description="Helical" evidence="6">
    <location>
        <begin position="288"/>
        <end position="312"/>
    </location>
</feature>
<keyword evidence="8" id="KW-0150">Chloroplast</keyword>
<dbReference type="InterPro" id="IPR002541">
    <property type="entry name" value="Cyt_c_assembly"/>
</dbReference>
<dbReference type="GO" id="GO:0009535">
    <property type="term" value="C:chloroplast thylakoid membrane"/>
    <property type="evidence" value="ECO:0007669"/>
    <property type="project" value="UniProtKB-SubCell"/>
</dbReference>
<comment type="function">
    <text evidence="6">Required during biogenesis of c-type cytochromes (cytochrome c6 and cytochrome f) at the step of heme attachment.</text>
</comment>